<feature type="domain" description="Agd3 C-terminal" evidence="5">
    <location>
        <begin position="729"/>
        <end position="796"/>
    </location>
</feature>
<dbReference type="GeneID" id="96001772"/>
<dbReference type="Pfam" id="PF25117">
    <property type="entry name" value="Agd3_C"/>
    <property type="match status" value="1"/>
</dbReference>
<name>A0AB34L705_9PEZI</name>
<keyword evidence="2" id="KW-0732">Signal</keyword>
<evidence type="ECO:0000256" key="2">
    <source>
        <dbReference type="SAM" id="SignalP"/>
    </source>
</evidence>
<evidence type="ECO:0000259" key="5">
    <source>
        <dbReference type="Pfam" id="PF25117"/>
    </source>
</evidence>
<evidence type="ECO:0000256" key="1">
    <source>
        <dbReference type="SAM" id="MobiDB-lite"/>
    </source>
</evidence>
<dbReference type="AlphaFoldDB" id="A0AB34L705"/>
<evidence type="ECO:0000259" key="4">
    <source>
        <dbReference type="Pfam" id="PF25116"/>
    </source>
</evidence>
<dbReference type="PANTHER" id="PTHR31002">
    <property type="entry name" value="SERIPAUPERIN"/>
    <property type="match status" value="1"/>
</dbReference>
<feature type="signal peptide" evidence="2">
    <location>
        <begin position="1"/>
        <end position="20"/>
    </location>
</feature>
<feature type="region of interest" description="Disordered" evidence="1">
    <location>
        <begin position="94"/>
        <end position="119"/>
    </location>
</feature>
<dbReference type="Proteomes" id="UP000803884">
    <property type="component" value="Unassembled WGS sequence"/>
</dbReference>
<dbReference type="InterPro" id="IPR056827">
    <property type="entry name" value="CBM87_Agd3"/>
</dbReference>
<sequence length="798" mass="85976">MVWSTRAVCRLAAALGIALASCRTGNSQSTEPVSTALSTTTTDQASSTALIVSSSSDVSSVVTSSDASASDTAAADEEQTISLTETAPVVTTVTGSTSAAPAPASVTSDGATSSAVVTPTPSASVAPAVAATVDSTILILVREGDNTYSVTSGLDGYGIPYEIVRVPKENFQLPALNTSRTQGKYGGILSLSELAYEYDGGEWHSGISPEQYNEIYAYQLAFGVRFVRIDAYPQPAFGTTTAAQGVGCCGSDVEQLISITNATGFATANIKTGATMSTKNMYHYPAAITDRTTTWEFAKYGPGGPFTGDTTAAVINNFAGRQQMVWFGSWATEWSPTSNFLQHAYIHWMTRGLFLGARKTYLSTQIDDVHLSTGMYKPAGKMFRLRPADLQAHVTWTTNINTRMPAGSRFFVELAHNGNGDIIEAVSTDTTACNPDNAIYYDYPPATPQEFQKPLGSGEDKWPVTPASYTWSLACAKNDPLATWFTTAANRNAFAHLSHTFTHLPQNNLTYSDANKEIVFNQAWLRQIGISAGNKFSAKGLVPPAITGLHNGDAIRAWITNGITNAVGDNSRPKLLSPFNEHWPLVTTTANNGYAGLTIVPRWPTTIYWNCDLPDCTLQEWIDTASGRGTFQDLLTFERNTATRYLLGLRKDGFMFHQANLRQTDVDSITVGSQSGQLSLLQAWTETIVQEMTRLTNWPIISQKQDDLAQKFIDRMARDQCKPKLAYNYSNDGKTITAVTVTTEGNRCGATIPVTFPGTAPTSSGTATRDKVGTEPVIMWASMSGSAVKFTLASPIRL</sequence>
<feature type="domain" description="Agd3 deacetylase" evidence="3">
    <location>
        <begin position="362"/>
        <end position="725"/>
    </location>
</feature>
<feature type="domain" description="Agd3 CBM87" evidence="4">
    <location>
        <begin position="133"/>
        <end position="348"/>
    </location>
</feature>
<comment type="caution">
    <text evidence="6">The sequence shown here is derived from an EMBL/GenBank/DDBJ whole genome shotgun (WGS) entry which is preliminary data.</text>
</comment>
<dbReference type="PANTHER" id="PTHR31002:SF34">
    <property type="entry name" value="CELL WALL PROTEIN CWP1-RELATED"/>
    <property type="match status" value="1"/>
</dbReference>
<dbReference type="InterPro" id="IPR050788">
    <property type="entry name" value="Yeast_SRP1/TIP1_CWP"/>
</dbReference>
<proteinExistence type="predicted"/>
<dbReference type="RefSeq" id="XP_069234215.1">
    <property type="nucleotide sequence ID" value="XM_069368934.1"/>
</dbReference>
<evidence type="ECO:0000313" key="6">
    <source>
        <dbReference type="EMBL" id="KAL1591110.1"/>
    </source>
</evidence>
<keyword evidence="7" id="KW-1185">Reference proteome</keyword>
<feature type="chain" id="PRO_5044274143" description="Extracellular serine-rich protein" evidence="2">
    <location>
        <begin position="21"/>
        <end position="798"/>
    </location>
</feature>
<dbReference type="InterPro" id="IPR056825">
    <property type="entry name" value="Agd3_C"/>
</dbReference>
<accession>A0AB34L705</accession>
<evidence type="ECO:0000259" key="3">
    <source>
        <dbReference type="Pfam" id="PF25115"/>
    </source>
</evidence>
<dbReference type="Pfam" id="PF25115">
    <property type="entry name" value="Agd3_CE"/>
    <property type="match status" value="1"/>
</dbReference>
<organism evidence="6 7">
    <name type="scientific">Cladosporium halotolerans</name>
    <dbReference type="NCBI Taxonomy" id="1052096"/>
    <lineage>
        <taxon>Eukaryota</taxon>
        <taxon>Fungi</taxon>
        <taxon>Dikarya</taxon>
        <taxon>Ascomycota</taxon>
        <taxon>Pezizomycotina</taxon>
        <taxon>Dothideomycetes</taxon>
        <taxon>Dothideomycetidae</taxon>
        <taxon>Cladosporiales</taxon>
        <taxon>Cladosporiaceae</taxon>
        <taxon>Cladosporium</taxon>
    </lineage>
</organism>
<protein>
    <recommendedName>
        <fullName evidence="8">Extracellular serine-rich protein</fullName>
    </recommendedName>
</protein>
<gene>
    <name evidence="6" type="ORF">WHR41_00328</name>
</gene>
<evidence type="ECO:0008006" key="8">
    <source>
        <dbReference type="Google" id="ProtNLM"/>
    </source>
</evidence>
<dbReference type="PROSITE" id="PS51257">
    <property type="entry name" value="PROKAR_LIPOPROTEIN"/>
    <property type="match status" value="1"/>
</dbReference>
<dbReference type="EMBL" id="JAAQHG020000001">
    <property type="protein sequence ID" value="KAL1591110.1"/>
    <property type="molecule type" value="Genomic_DNA"/>
</dbReference>
<dbReference type="Pfam" id="PF25116">
    <property type="entry name" value="CBM87_Agd3"/>
    <property type="match status" value="1"/>
</dbReference>
<dbReference type="InterPro" id="IPR056826">
    <property type="entry name" value="Agd3_CE"/>
</dbReference>
<reference evidence="6 7" key="1">
    <citation type="journal article" date="2020" name="Microbiol. Resour. Announc.">
        <title>Draft Genome Sequence of a Cladosporium Species Isolated from the Mesophotic Ascidian Didemnum maculosum.</title>
        <authorList>
            <person name="Gioti A."/>
            <person name="Siaperas R."/>
            <person name="Nikolaivits E."/>
            <person name="Le Goff G."/>
            <person name="Ouazzani J."/>
            <person name="Kotoulas G."/>
            <person name="Topakas E."/>
        </authorList>
    </citation>
    <scope>NUCLEOTIDE SEQUENCE [LARGE SCALE GENOMIC DNA]</scope>
    <source>
        <strain evidence="6 7">TM138-S3</strain>
    </source>
</reference>
<evidence type="ECO:0000313" key="7">
    <source>
        <dbReference type="Proteomes" id="UP000803884"/>
    </source>
</evidence>